<evidence type="ECO:0000256" key="10">
    <source>
        <dbReference type="ARBA" id="ARBA00023204"/>
    </source>
</evidence>
<keyword evidence="10" id="KW-0234">DNA repair</keyword>
<dbReference type="SUPFAM" id="SSF57716">
    <property type="entry name" value="Glucocorticoid receptor-like (DNA-binding domain)"/>
    <property type="match status" value="1"/>
</dbReference>
<dbReference type="Gene3D" id="1.10.8.50">
    <property type="match status" value="1"/>
</dbReference>
<dbReference type="PANTHER" id="PTHR42697">
    <property type="entry name" value="ENDONUCLEASE 8"/>
    <property type="match status" value="1"/>
</dbReference>
<evidence type="ECO:0000256" key="12">
    <source>
        <dbReference type="ARBA" id="ARBA00023268"/>
    </source>
</evidence>
<dbReference type="SMART" id="SM00898">
    <property type="entry name" value="Fapy_DNA_glyco"/>
    <property type="match status" value="1"/>
</dbReference>
<evidence type="ECO:0000259" key="15">
    <source>
        <dbReference type="PROSITE" id="PS51066"/>
    </source>
</evidence>
<dbReference type="CDD" id="cd08970">
    <property type="entry name" value="AcNei1_N"/>
    <property type="match status" value="1"/>
</dbReference>
<keyword evidence="7" id="KW-0378">Hydrolase</keyword>
<dbReference type="EC" id="4.2.99.18" evidence="3"/>
<dbReference type="FunFam" id="1.10.8.50:FF:000003">
    <property type="entry name" value="Formamidopyrimidine-DNA glycosylase"/>
    <property type="match status" value="1"/>
</dbReference>
<dbReference type="InterPro" id="IPR000214">
    <property type="entry name" value="Znf_DNA_glyclase/AP_lyase"/>
</dbReference>
<dbReference type="SMART" id="SM01232">
    <property type="entry name" value="H2TH"/>
    <property type="match status" value="1"/>
</dbReference>
<keyword evidence="8" id="KW-0862">Zinc</keyword>
<evidence type="ECO:0000313" key="17">
    <source>
        <dbReference type="EMBL" id="SUZ72503.1"/>
    </source>
</evidence>
<dbReference type="PROSITE" id="PS01242">
    <property type="entry name" value="ZF_FPG_1"/>
    <property type="match status" value="1"/>
</dbReference>
<comment type="cofactor">
    <cofactor evidence="1">
        <name>Zn(2+)</name>
        <dbReference type="ChEBI" id="CHEBI:29105"/>
    </cofactor>
</comment>
<dbReference type="GO" id="GO:0008270">
    <property type="term" value="F:zinc ion binding"/>
    <property type="evidence" value="ECO:0007669"/>
    <property type="project" value="UniProtKB-KW"/>
</dbReference>
<evidence type="ECO:0000256" key="1">
    <source>
        <dbReference type="ARBA" id="ARBA00001947"/>
    </source>
</evidence>
<dbReference type="InterPro" id="IPR012319">
    <property type="entry name" value="FPG_cat"/>
</dbReference>
<protein>
    <recommendedName>
        <fullName evidence="3">DNA-(apurinic or apyrimidinic site) lyase</fullName>
        <ecNumber evidence="3">4.2.99.18</ecNumber>
    </recommendedName>
</protein>
<dbReference type="SUPFAM" id="SSF46946">
    <property type="entry name" value="S13-like H2TH domain"/>
    <property type="match status" value="1"/>
</dbReference>
<dbReference type="GO" id="GO:0000703">
    <property type="term" value="F:oxidized pyrimidine nucleobase lesion DNA N-glycosylase activity"/>
    <property type="evidence" value="ECO:0007669"/>
    <property type="project" value="TreeGrafter"/>
</dbReference>
<evidence type="ECO:0000256" key="13">
    <source>
        <dbReference type="ARBA" id="ARBA00023295"/>
    </source>
</evidence>
<comment type="catalytic activity">
    <reaction evidence="14">
        <text>2'-deoxyribonucleotide-(2'-deoxyribose 5'-phosphate)-2'-deoxyribonucleotide-DNA = a 3'-end 2'-deoxyribonucleotide-(2,3-dehydro-2,3-deoxyribose 5'-phosphate)-DNA + a 5'-end 5'-phospho-2'-deoxyribonucleoside-DNA + H(+)</text>
        <dbReference type="Rhea" id="RHEA:66592"/>
        <dbReference type="Rhea" id="RHEA-COMP:13180"/>
        <dbReference type="Rhea" id="RHEA-COMP:16897"/>
        <dbReference type="Rhea" id="RHEA-COMP:17067"/>
        <dbReference type="ChEBI" id="CHEBI:15378"/>
        <dbReference type="ChEBI" id="CHEBI:136412"/>
        <dbReference type="ChEBI" id="CHEBI:157695"/>
        <dbReference type="ChEBI" id="CHEBI:167181"/>
        <dbReference type="EC" id="4.2.99.18"/>
    </reaction>
</comment>
<evidence type="ECO:0000256" key="14">
    <source>
        <dbReference type="ARBA" id="ARBA00044632"/>
    </source>
</evidence>
<gene>
    <name evidence="17" type="ORF">METZ01_LOCUS25357</name>
</gene>
<name>A0A381Q4H7_9ZZZZ</name>
<sequence>VPEGHTIHRLSRDLRSDFGAEPVGASSPQGRFVNGANLISGATLSKSEAWGKHLFLTFSEETILHIHLGLIGKFRPQALEHEPSDTVRLRLEGSRAWHLTGPQKCALIPKEESLRIIDDLGPDPLRRDSKWEDFASGLANRKTPIAISLLDQSVIAGVGNVYRAEFLFLLGIHPERPSCDLTQAELKDLWQVSVSQLRQGVRLNRIVTVSQIDSGTSPGRLKAEDALYVYKREGQPCRRCSSSIRVTKLAGRSCWWCDRCQRR</sequence>
<dbReference type="PROSITE" id="PS51068">
    <property type="entry name" value="FPG_CAT"/>
    <property type="match status" value="1"/>
</dbReference>
<proteinExistence type="inferred from homology"/>
<comment type="similarity">
    <text evidence="2">Belongs to the FPG family.</text>
</comment>
<keyword evidence="13" id="KW-0326">Glycosidase</keyword>
<evidence type="ECO:0000256" key="5">
    <source>
        <dbReference type="ARBA" id="ARBA00022763"/>
    </source>
</evidence>
<keyword evidence="12" id="KW-0511">Multifunctional enzyme</keyword>
<dbReference type="GO" id="GO:0140078">
    <property type="term" value="F:class I DNA-(apurinic or apyrimidinic site) endonuclease activity"/>
    <property type="evidence" value="ECO:0007669"/>
    <property type="project" value="UniProtKB-EC"/>
</dbReference>
<feature type="domain" description="FPG-type" evidence="15">
    <location>
        <begin position="228"/>
        <end position="262"/>
    </location>
</feature>
<evidence type="ECO:0000256" key="4">
    <source>
        <dbReference type="ARBA" id="ARBA00022723"/>
    </source>
</evidence>
<dbReference type="Gene3D" id="3.20.190.10">
    <property type="entry name" value="MutM-like, N-terminal"/>
    <property type="match status" value="1"/>
</dbReference>
<evidence type="ECO:0000256" key="2">
    <source>
        <dbReference type="ARBA" id="ARBA00009409"/>
    </source>
</evidence>
<dbReference type="InterPro" id="IPR015886">
    <property type="entry name" value="H2TH_FPG"/>
</dbReference>
<reference evidence="17" key="1">
    <citation type="submission" date="2018-05" db="EMBL/GenBank/DDBJ databases">
        <authorList>
            <person name="Lanie J.A."/>
            <person name="Ng W.-L."/>
            <person name="Kazmierczak K.M."/>
            <person name="Andrzejewski T.M."/>
            <person name="Davidsen T.M."/>
            <person name="Wayne K.J."/>
            <person name="Tettelin H."/>
            <person name="Glass J.I."/>
            <person name="Rusch D."/>
            <person name="Podicherti R."/>
            <person name="Tsui H.-C.T."/>
            <person name="Winkler M.E."/>
        </authorList>
    </citation>
    <scope>NUCLEOTIDE SEQUENCE</scope>
</reference>
<dbReference type="InterPro" id="IPR035937">
    <property type="entry name" value="FPG_N"/>
</dbReference>
<dbReference type="AlphaFoldDB" id="A0A381Q4H7"/>
<dbReference type="InterPro" id="IPR015887">
    <property type="entry name" value="DNA_glyclase_Znf_dom_DNA_BS"/>
</dbReference>
<evidence type="ECO:0000256" key="11">
    <source>
        <dbReference type="ARBA" id="ARBA00023239"/>
    </source>
</evidence>
<dbReference type="EMBL" id="UINC01001150">
    <property type="protein sequence ID" value="SUZ72503.1"/>
    <property type="molecule type" value="Genomic_DNA"/>
</dbReference>
<evidence type="ECO:0000256" key="9">
    <source>
        <dbReference type="ARBA" id="ARBA00023125"/>
    </source>
</evidence>
<dbReference type="Pfam" id="PF06827">
    <property type="entry name" value="zf-FPG_IleRS"/>
    <property type="match status" value="1"/>
</dbReference>
<dbReference type="Pfam" id="PF01149">
    <property type="entry name" value="Fapy_DNA_glyco"/>
    <property type="match status" value="1"/>
</dbReference>
<evidence type="ECO:0000256" key="8">
    <source>
        <dbReference type="ARBA" id="ARBA00022833"/>
    </source>
</evidence>
<dbReference type="PANTHER" id="PTHR42697:SF3">
    <property type="entry name" value="ENDONUCLEASE 8 1"/>
    <property type="match status" value="1"/>
</dbReference>
<dbReference type="InterPro" id="IPR010979">
    <property type="entry name" value="Ribosomal_uS13-like_H2TH"/>
</dbReference>
<feature type="domain" description="Formamidopyrimidine-DNA glycosylase catalytic" evidence="16">
    <location>
        <begin position="2"/>
        <end position="98"/>
    </location>
</feature>
<feature type="non-terminal residue" evidence="17">
    <location>
        <position position="1"/>
    </location>
</feature>
<accession>A0A381Q4H7</accession>
<organism evidence="17">
    <name type="scientific">marine metagenome</name>
    <dbReference type="NCBI Taxonomy" id="408172"/>
    <lineage>
        <taxon>unclassified sequences</taxon>
        <taxon>metagenomes</taxon>
        <taxon>ecological metagenomes</taxon>
    </lineage>
</organism>
<keyword evidence="4" id="KW-0479">Metal-binding</keyword>
<dbReference type="InterPro" id="IPR010663">
    <property type="entry name" value="Znf_FPG/IleRS"/>
</dbReference>
<evidence type="ECO:0000259" key="16">
    <source>
        <dbReference type="PROSITE" id="PS51068"/>
    </source>
</evidence>
<dbReference type="GO" id="GO:0003684">
    <property type="term" value="F:damaged DNA binding"/>
    <property type="evidence" value="ECO:0007669"/>
    <property type="project" value="InterPro"/>
</dbReference>
<keyword evidence="5" id="KW-0227">DNA damage</keyword>
<evidence type="ECO:0000256" key="7">
    <source>
        <dbReference type="ARBA" id="ARBA00022801"/>
    </source>
</evidence>
<keyword evidence="11" id="KW-0456">Lyase</keyword>
<evidence type="ECO:0000256" key="6">
    <source>
        <dbReference type="ARBA" id="ARBA00022771"/>
    </source>
</evidence>
<dbReference type="PROSITE" id="PS51066">
    <property type="entry name" value="ZF_FPG_2"/>
    <property type="match status" value="1"/>
</dbReference>
<dbReference type="Pfam" id="PF06831">
    <property type="entry name" value="H2TH"/>
    <property type="match status" value="1"/>
</dbReference>
<keyword evidence="6" id="KW-0863">Zinc-finger</keyword>
<keyword evidence="9" id="KW-0238">DNA-binding</keyword>
<evidence type="ECO:0000256" key="3">
    <source>
        <dbReference type="ARBA" id="ARBA00012720"/>
    </source>
</evidence>
<dbReference type="SUPFAM" id="SSF81624">
    <property type="entry name" value="N-terminal domain of MutM-like DNA repair proteins"/>
    <property type="match status" value="1"/>
</dbReference>
<dbReference type="GO" id="GO:0006284">
    <property type="term" value="P:base-excision repair"/>
    <property type="evidence" value="ECO:0007669"/>
    <property type="project" value="InterPro"/>
</dbReference>